<dbReference type="AlphaFoldDB" id="A0A9W6MPS2"/>
<sequence length="135" mass="14883">MTGTLIWSGETLDALRAEVSAVNAAKEHKPFWGEEVGPGLMLVADQGVYLMGWQVRPDTPAGQRAPVAFANGCHPDGDPDWYDTKVRIIGGDDTAEFLPIDVFKDLDASVREVRIDVTKRSFNVRLVGRRSRRAS</sequence>
<proteinExistence type="predicted"/>
<dbReference type="Proteomes" id="UP001143486">
    <property type="component" value="Unassembled WGS sequence"/>
</dbReference>
<dbReference type="InterPro" id="IPR021436">
    <property type="entry name" value="DUF3085"/>
</dbReference>
<accession>A0A9W6MPS2</accession>
<keyword evidence="2" id="KW-1185">Reference proteome</keyword>
<evidence type="ECO:0000313" key="2">
    <source>
        <dbReference type="Proteomes" id="UP001143486"/>
    </source>
</evidence>
<evidence type="ECO:0000313" key="1">
    <source>
        <dbReference type="EMBL" id="GLK53518.1"/>
    </source>
</evidence>
<protein>
    <recommendedName>
        <fullName evidence="3">DUF3085 domain-containing protein</fullName>
    </recommendedName>
</protein>
<reference evidence="1" key="2">
    <citation type="submission" date="2023-01" db="EMBL/GenBank/DDBJ databases">
        <authorList>
            <person name="Sun Q."/>
            <person name="Evtushenko L."/>
        </authorList>
    </citation>
    <scope>NUCLEOTIDE SEQUENCE</scope>
    <source>
        <strain evidence="1">VKM B-1513</strain>
    </source>
</reference>
<dbReference type="EMBL" id="BSFE01000011">
    <property type="protein sequence ID" value="GLK53518.1"/>
    <property type="molecule type" value="Genomic_DNA"/>
</dbReference>
<organism evidence="1 2">
    <name type="scientific">Maricaulis virginensis</name>
    <dbReference type="NCBI Taxonomy" id="144022"/>
    <lineage>
        <taxon>Bacteria</taxon>
        <taxon>Pseudomonadati</taxon>
        <taxon>Pseudomonadota</taxon>
        <taxon>Alphaproteobacteria</taxon>
        <taxon>Maricaulales</taxon>
        <taxon>Maricaulaceae</taxon>
        <taxon>Maricaulis</taxon>
    </lineage>
</organism>
<dbReference type="RefSeq" id="WP_271187866.1">
    <property type="nucleotide sequence ID" value="NZ_BSFE01000011.1"/>
</dbReference>
<dbReference type="Pfam" id="PF11284">
    <property type="entry name" value="DUF3085"/>
    <property type="match status" value="1"/>
</dbReference>
<reference evidence="1" key="1">
    <citation type="journal article" date="2014" name="Int. J. Syst. Evol. Microbiol.">
        <title>Complete genome sequence of Corynebacterium casei LMG S-19264T (=DSM 44701T), isolated from a smear-ripened cheese.</title>
        <authorList>
            <consortium name="US DOE Joint Genome Institute (JGI-PGF)"/>
            <person name="Walter F."/>
            <person name="Albersmeier A."/>
            <person name="Kalinowski J."/>
            <person name="Ruckert C."/>
        </authorList>
    </citation>
    <scope>NUCLEOTIDE SEQUENCE</scope>
    <source>
        <strain evidence="1">VKM B-1513</strain>
    </source>
</reference>
<evidence type="ECO:0008006" key="3">
    <source>
        <dbReference type="Google" id="ProtNLM"/>
    </source>
</evidence>
<comment type="caution">
    <text evidence="1">The sequence shown here is derived from an EMBL/GenBank/DDBJ whole genome shotgun (WGS) entry which is preliminary data.</text>
</comment>
<gene>
    <name evidence="1" type="ORF">GCM10017621_30260</name>
</gene>
<name>A0A9W6MPS2_9PROT</name>